<protein>
    <submittedName>
        <fullName evidence="2">Uncharacterized protein</fullName>
    </submittedName>
</protein>
<reference evidence="2 3" key="1">
    <citation type="submission" date="2008-03" db="EMBL/GenBank/DDBJ databases">
        <authorList>
            <person name="Paulsen I."/>
            <person name="Sebastian Y."/>
        </authorList>
    </citation>
    <scope>NUCLEOTIDE SEQUENCE [LARGE SCALE GENOMIC DNA]</scope>
    <source>
        <strain evidence="3">D str. JGS1721</strain>
    </source>
</reference>
<dbReference type="AlphaFoldDB" id="B1V880"/>
<sequence>MLILKIKYRFRRVRYMLGNIVIYLNYVILVAIIVGGIALVVASSKKHEHK</sequence>
<name>B1V880_CLOPF</name>
<dbReference type="EMBL" id="ABOO01000145">
    <property type="protein sequence ID" value="EDT69981.1"/>
    <property type="molecule type" value="Genomic_DNA"/>
</dbReference>
<accession>B1V880</accession>
<keyword evidence="1" id="KW-0472">Membrane</keyword>
<evidence type="ECO:0000313" key="3">
    <source>
        <dbReference type="Proteomes" id="UP000003188"/>
    </source>
</evidence>
<dbReference type="Proteomes" id="UP000003188">
    <property type="component" value="Unassembled WGS sequence"/>
</dbReference>
<keyword evidence="1" id="KW-1133">Transmembrane helix</keyword>
<organism evidence="2 3">
    <name type="scientific">Clostridium perfringens D str. JGS1721</name>
    <dbReference type="NCBI Taxonomy" id="488537"/>
    <lineage>
        <taxon>Bacteria</taxon>
        <taxon>Bacillati</taxon>
        <taxon>Bacillota</taxon>
        <taxon>Clostridia</taxon>
        <taxon>Eubacteriales</taxon>
        <taxon>Clostridiaceae</taxon>
        <taxon>Clostridium</taxon>
    </lineage>
</organism>
<evidence type="ECO:0000313" key="2">
    <source>
        <dbReference type="EMBL" id="EDT69981.1"/>
    </source>
</evidence>
<evidence type="ECO:0000256" key="1">
    <source>
        <dbReference type="SAM" id="Phobius"/>
    </source>
</evidence>
<gene>
    <name evidence="2" type="ORF">CJD_1203</name>
</gene>
<comment type="caution">
    <text evidence="2">The sequence shown here is derived from an EMBL/GenBank/DDBJ whole genome shotgun (WGS) entry which is preliminary data.</text>
</comment>
<feature type="transmembrane region" description="Helical" evidence="1">
    <location>
        <begin position="20"/>
        <end position="42"/>
    </location>
</feature>
<keyword evidence="1" id="KW-0812">Transmembrane</keyword>
<proteinExistence type="predicted"/>